<evidence type="ECO:0000313" key="3">
    <source>
        <dbReference type="EMBL" id="CAA9486206.1"/>
    </source>
</evidence>
<feature type="transmembrane region" description="Helical" evidence="2">
    <location>
        <begin position="99"/>
        <end position="116"/>
    </location>
</feature>
<reference evidence="3" key="1">
    <citation type="submission" date="2020-02" db="EMBL/GenBank/DDBJ databases">
        <authorList>
            <person name="Meier V. D."/>
        </authorList>
    </citation>
    <scope>NUCLEOTIDE SEQUENCE</scope>
    <source>
        <strain evidence="3">AVDCRST_MAG30</strain>
    </source>
</reference>
<proteinExistence type="predicted"/>
<gene>
    <name evidence="3" type="ORF">AVDCRST_MAG30-1118</name>
</gene>
<sequence>MAAKKKAAKAGAGVVAAKNSPYVQRVIEDEDLRENIVQAYESARNAYARLNNGKSPTKAIFDDKKLQKELQQAAASLRDASVAIREAPKDQKGGFGRKLLLLVVAGGAALALSEGLRKKVLDALFGAEEEFEYTSATTPPAPAPVSPASTPSA</sequence>
<evidence type="ECO:0000256" key="1">
    <source>
        <dbReference type="SAM" id="MobiDB-lite"/>
    </source>
</evidence>
<keyword evidence="2" id="KW-1133">Transmembrane helix</keyword>
<keyword evidence="2" id="KW-0812">Transmembrane</keyword>
<dbReference type="AlphaFoldDB" id="A0A6J4S9M8"/>
<keyword evidence="2" id="KW-0472">Membrane</keyword>
<protein>
    <submittedName>
        <fullName evidence="3">Uncharacterized protein</fullName>
    </submittedName>
</protein>
<evidence type="ECO:0000256" key="2">
    <source>
        <dbReference type="SAM" id="Phobius"/>
    </source>
</evidence>
<name>A0A6J4S9M8_9ACTN</name>
<accession>A0A6J4S9M8</accession>
<feature type="region of interest" description="Disordered" evidence="1">
    <location>
        <begin position="132"/>
        <end position="153"/>
    </location>
</feature>
<organism evidence="3">
    <name type="scientific">uncultured Solirubrobacteraceae bacterium</name>
    <dbReference type="NCBI Taxonomy" id="1162706"/>
    <lineage>
        <taxon>Bacteria</taxon>
        <taxon>Bacillati</taxon>
        <taxon>Actinomycetota</taxon>
        <taxon>Thermoleophilia</taxon>
        <taxon>Solirubrobacterales</taxon>
        <taxon>Solirubrobacteraceae</taxon>
        <taxon>environmental samples</taxon>
    </lineage>
</organism>
<dbReference type="EMBL" id="CADCVS010000174">
    <property type="protein sequence ID" value="CAA9486206.1"/>
    <property type="molecule type" value="Genomic_DNA"/>
</dbReference>